<dbReference type="WBParaSite" id="ES5_v2.g25692.t1">
    <property type="protein sequence ID" value="ES5_v2.g25692.t1"/>
    <property type="gene ID" value="ES5_v2.g25692"/>
</dbReference>
<organism evidence="1 2">
    <name type="scientific">Panagrolaimus sp. ES5</name>
    <dbReference type="NCBI Taxonomy" id="591445"/>
    <lineage>
        <taxon>Eukaryota</taxon>
        <taxon>Metazoa</taxon>
        <taxon>Ecdysozoa</taxon>
        <taxon>Nematoda</taxon>
        <taxon>Chromadorea</taxon>
        <taxon>Rhabditida</taxon>
        <taxon>Tylenchina</taxon>
        <taxon>Panagrolaimomorpha</taxon>
        <taxon>Panagrolaimoidea</taxon>
        <taxon>Panagrolaimidae</taxon>
        <taxon>Panagrolaimus</taxon>
    </lineage>
</organism>
<dbReference type="Proteomes" id="UP000887579">
    <property type="component" value="Unplaced"/>
</dbReference>
<reference evidence="2" key="1">
    <citation type="submission" date="2022-11" db="UniProtKB">
        <authorList>
            <consortium name="WormBaseParasite"/>
        </authorList>
    </citation>
    <scope>IDENTIFICATION</scope>
</reference>
<evidence type="ECO:0000313" key="1">
    <source>
        <dbReference type="Proteomes" id="UP000887579"/>
    </source>
</evidence>
<protein>
    <submittedName>
        <fullName evidence="2">C-type lectin domain-containing protein</fullName>
    </submittedName>
</protein>
<name>A0AC34G817_9BILA</name>
<accession>A0AC34G817</accession>
<evidence type="ECO:0000313" key="2">
    <source>
        <dbReference type="WBParaSite" id="ES5_v2.g25692.t1"/>
    </source>
</evidence>
<sequence length="121" mass="13167">MLLKVLSLASFVIFTSGFKTAFDENPCPKGSVQGVGNPNECYKLISDAKDWYTADGICQDMKGHLISVHDAYSNTYFVGMAGGGGYTDFWIGGNNNNLNGTWKWSDGSAFDYDDWAPGILS</sequence>
<proteinExistence type="predicted"/>